<dbReference type="HOGENOM" id="CLU_129198_0_0_7"/>
<dbReference type="Proteomes" id="UP000009071">
    <property type="component" value="Chromosome"/>
</dbReference>
<dbReference type="InterPro" id="IPR018530">
    <property type="entry name" value="SiaC"/>
</dbReference>
<gene>
    <name evidence="2" type="ordered locus">DMR_16620</name>
</gene>
<keyword evidence="3" id="KW-1185">Reference proteome</keyword>
<reference evidence="2 3" key="1">
    <citation type="journal article" date="2009" name="Genome Res.">
        <title>Whole genome sequence of Desulfovibrio magneticus strain RS-1 revealed common gene clusters in magnetotactic bacteria.</title>
        <authorList>
            <person name="Nakazawa H."/>
            <person name="Arakaki A."/>
            <person name="Narita-Yamada S."/>
            <person name="Yashiro I."/>
            <person name="Jinno K."/>
            <person name="Aoki N."/>
            <person name="Tsuruyama A."/>
            <person name="Okamura Y."/>
            <person name="Tanikawa S."/>
            <person name="Fujita N."/>
            <person name="Takeyama H."/>
            <person name="Matsunaga T."/>
        </authorList>
    </citation>
    <scope>NUCLEOTIDE SEQUENCE [LARGE SCALE GENOMIC DNA]</scope>
    <source>
        <strain evidence="3">ATCC 700980 / DSM 13731 / RS-1</strain>
    </source>
</reference>
<sequence>MSCRWLSAKCRMLFLRTRHEPGRPPPLQPPRKVRPGSVFRAGTGAGHRREVFMQPFVCAPTRSTPEVHFDAASHRHRMKGECYPENAAAFFGPLFTWVKAYLAAKPAGPVVFDLELVYFNSSSSKALLDLFEILERAAASGTNITVNWRYDKDNDIACECGEEFAEDAKALIFTLLAL</sequence>
<proteinExistence type="predicted"/>
<dbReference type="EMBL" id="AP010904">
    <property type="protein sequence ID" value="BAH75153.1"/>
    <property type="molecule type" value="Genomic_DNA"/>
</dbReference>
<dbReference type="eggNOG" id="ENOG50312WH">
    <property type="taxonomic scope" value="Bacteria"/>
</dbReference>
<protein>
    <recommendedName>
        <fullName evidence="1">SiaC family regulatory phosphoprotein domain-containing protein</fullName>
    </recommendedName>
</protein>
<name>C4XPH2_SOLM1</name>
<feature type="domain" description="SiaC family regulatory phosphoprotein" evidence="1">
    <location>
        <begin position="60"/>
        <end position="176"/>
    </location>
</feature>
<evidence type="ECO:0000313" key="2">
    <source>
        <dbReference type="EMBL" id="BAH75153.1"/>
    </source>
</evidence>
<dbReference type="AlphaFoldDB" id="C4XPH2"/>
<organism evidence="2 3">
    <name type="scientific">Solidesulfovibrio magneticus (strain ATCC 700980 / DSM 13731 / RS-1)</name>
    <name type="common">Desulfovibrio magneticus</name>
    <dbReference type="NCBI Taxonomy" id="573370"/>
    <lineage>
        <taxon>Bacteria</taxon>
        <taxon>Pseudomonadati</taxon>
        <taxon>Thermodesulfobacteriota</taxon>
        <taxon>Desulfovibrionia</taxon>
        <taxon>Desulfovibrionales</taxon>
        <taxon>Desulfovibrionaceae</taxon>
        <taxon>Solidesulfovibrio</taxon>
    </lineage>
</organism>
<dbReference type="STRING" id="573370.DMR_16620"/>
<dbReference type="KEGG" id="dma:DMR_16620"/>
<evidence type="ECO:0000313" key="3">
    <source>
        <dbReference type="Proteomes" id="UP000009071"/>
    </source>
</evidence>
<evidence type="ECO:0000259" key="1">
    <source>
        <dbReference type="Pfam" id="PF09345"/>
    </source>
</evidence>
<accession>C4XPH2</accession>
<dbReference type="Pfam" id="PF09345">
    <property type="entry name" value="SiaC"/>
    <property type="match status" value="1"/>
</dbReference>